<feature type="compositionally biased region" description="Polar residues" evidence="1">
    <location>
        <begin position="1"/>
        <end position="11"/>
    </location>
</feature>
<feature type="compositionally biased region" description="Basic and acidic residues" evidence="1">
    <location>
        <begin position="168"/>
        <end position="204"/>
    </location>
</feature>
<protein>
    <submittedName>
        <fullName evidence="2">Uncharacterized protein</fullName>
    </submittedName>
</protein>
<feature type="compositionally biased region" description="Basic residues" evidence="1">
    <location>
        <begin position="212"/>
        <end position="222"/>
    </location>
</feature>
<evidence type="ECO:0000313" key="2">
    <source>
        <dbReference type="EMBL" id="KAK5167003.1"/>
    </source>
</evidence>
<feature type="region of interest" description="Disordered" evidence="1">
    <location>
        <begin position="155"/>
        <end position="302"/>
    </location>
</feature>
<gene>
    <name evidence="2" type="ORF">LTR77_007732</name>
</gene>
<evidence type="ECO:0000256" key="1">
    <source>
        <dbReference type="SAM" id="MobiDB-lite"/>
    </source>
</evidence>
<feature type="compositionally biased region" description="Basic and acidic residues" evidence="1">
    <location>
        <begin position="240"/>
        <end position="302"/>
    </location>
</feature>
<dbReference type="Proteomes" id="UP001337655">
    <property type="component" value="Unassembled WGS sequence"/>
</dbReference>
<comment type="caution">
    <text evidence="2">The sequence shown here is derived from an EMBL/GenBank/DDBJ whole genome shotgun (WGS) entry which is preliminary data.</text>
</comment>
<organism evidence="2 3">
    <name type="scientific">Saxophila tyrrhenica</name>
    <dbReference type="NCBI Taxonomy" id="1690608"/>
    <lineage>
        <taxon>Eukaryota</taxon>
        <taxon>Fungi</taxon>
        <taxon>Dikarya</taxon>
        <taxon>Ascomycota</taxon>
        <taxon>Pezizomycotina</taxon>
        <taxon>Dothideomycetes</taxon>
        <taxon>Dothideomycetidae</taxon>
        <taxon>Mycosphaerellales</taxon>
        <taxon>Extremaceae</taxon>
        <taxon>Saxophila</taxon>
    </lineage>
</organism>
<dbReference type="AlphaFoldDB" id="A0AAV9P6V0"/>
<proteinExistence type="predicted"/>
<dbReference type="GeneID" id="89929068"/>
<reference evidence="2 3" key="1">
    <citation type="submission" date="2023-08" db="EMBL/GenBank/DDBJ databases">
        <title>Black Yeasts Isolated from many extreme environments.</title>
        <authorList>
            <person name="Coleine C."/>
            <person name="Stajich J.E."/>
            <person name="Selbmann L."/>
        </authorList>
    </citation>
    <scope>NUCLEOTIDE SEQUENCE [LARGE SCALE GENOMIC DNA]</scope>
    <source>
        <strain evidence="2 3">CCFEE 5935</strain>
    </source>
</reference>
<sequence>MPSSQGRQTATPVIVEVRPSNVGSSNVAPATPPESPNTKKARFASTVVNGTSRPLTPTEAWSLYHFETHAQKCADCHDPARALAKGQRLCDAGHALARDVAEHVYHQSGEIYSKGEDDHKPVRVEIHPGYKHARSLLQAIDRALRSRSRKVPIVSYDRSYPVSPRRRSSPDRREERREDRREEKREDRRERERKYENDKYEKVTVEPASSVSRRKSSHKSKRYSTVVVDDDVEVTSSRQPEPKPQPKSESRKGSLYDAEIQRQKRDKGYVVEIREPSSRGREREREREERRKDERQRSGYYY</sequence>
<dbReference type="RefSeq" id="XP_064656811.1">
    <property type="nucleotide sequence ID" value="XM_064804969.1"/>
</dbReference>
<accession>A0AAV9P6V0</accession>
<feature type="region of interest" description="Disordered" evidence="1">
    <location>
        <begin position="1"/>
        <end position="40"/>
    </location>
</feature>
<evidence type="ECO:0000313" key="3">
    <source>
        <dbReference type="Proteomes" id="UP001337655"/>
    </source>
</evidence>
<dbReference type="EMBL" id="JAVRRT010000012">
    <property type="protein sequence ID" value="KAK5167003.1"/>
    <property type="molecule type" value="Genomic_DNA"/>
</dbReference>
<keyword evidence="3" id="KW-1185">Reference proteome</keyword>
<name>A0AAV9P6V0_9PEZI</name>